<reference evidence="2 3" key="1">
    <citation type="submission" date="2019-01" db="EMBL/GenBank/DDBJ databases">
        <title>Lactibacter flavus gen. nov., sp. nov., a novel bacterium of the family Propionibacteriaceae isolated from raw milk and dairy products.</title>
        <authorList>
            <person name="Huptas C."/>
            <person name="Wenning M."/>
            <person name="Breitenwieser F."/>
            <person name="Doll E."/>
            <person name="Von Neubeck M."/>
            <person name="Busse H.-J."/>
            <person name="Scherer S."/>
        </authorList>
    </citation>
    <scope>NUCLEOTIDE SEQUENCE [LARGE SCALE GENOMIC DNA]</scope>
    <source>
        <strain evidence="2 3">DSM 22130</strain>
    </source>
</reference>
<comment type="caution">
    <text evidence="2">The sequence shown here is derived from an EMBL/GenBank/DDBJ whole genome shotgun (WGS) entry which is preliminary data.</text>
</comment>
<dbReference type="RefSeq" id="WP_131173035.1">
    <property type="nucleotide sequence ID" value="NZ_FXTL01000022.1"/>
</dbReference>
<dbReference type="EMBL" id="SDMR01000021">
    <property type="protein sequence ID" value="TBT92209.1"/>
    <property type="molecule type" value="Genomic_DNA"/>
</dbReference>
<feature type="transmembrane region" description="Helical" evidence="1">
    <location>
        <begin position="51"/>
        <end position="71"/>
    </location>
</feature>
<dbReference type="Proteomes" id="UP000291933">
    <property type="component" value="Unassembled WGS sequence"/>
</dbReference>
<protein>
    <recommendedName>
        <fullName evidence="4">DUF3185 family protein</fullName>
    </recommendedName>
</protein>
<organism evidence="2 3">
    <name type="scientific">Propioniciclava tarda</name>
    <dbReference type="NCBI Taxonomy" id="433330"/>
    <lineage>
        <taxon>Bacteria</taxon>
        <taxon>Bacillati</taxon>
        <taxon>Actinomycetota</taxon>
        <taxon>Actinomycetes</taxon>
        <taxon>Propionibacteriales</taxon>
        <taxon>Propionibacteriaceae</taxon>
        <taxon>Propioniciclava</taxon>
    </lineage>
</organism>
<feature type="transmembrane region" description="Helical" evidence="1">
    <location>
        <begin position="7"/>
        <end position="31"/>
    </location>
</feature>
<sequence length="89" mass="9574">MRIVSRVGTIIGLLVLIVGIGVLGYGTFQIWQQYLAISADRSKEFVNPLPTSLLGTLVIAVGAFLFGLSLHRGVPKPDVKKPDGTTIIR</sequence>
<evidence type="ECO:0000313" key="2">
    <source>
        <dbReference type="EMBL" id="TBT92209.1"/>
    </source>
</evidence>
<keyword evidence="1" id="KW-0812">Transmembrane</keyword>
<proteinExistence type="predicted"/>
<evidence type="ECO:0008006" key="4">
    <source>
        <dbReference type="Google" id="ProtNLM"/>
    </source>
</evidence>
<keyword evidence="1" id="KW-1133">Transmembrane helix</keyword>
<dbReference type="AlphaFoldDB" id="A0A4Q9KK27"/>
<evidence type="ECO:0000256" key="1">
    <source>
        <dbReference type="SAM" id="Phobius"/>
    </source>
</evidence>
<gene>
    <name evidence="2" type="ORF">ET996_13230</name>
</gene>
<keyword evidence="1" id="KW-0472">Membrane</keyword>
<name>A0A4Q9KK27_PROTD</name>
<accession>A0A4Q9KK27</accession>
<keyword evidence="3" id="KW-1185">Reference proteome</keyword>
<evidence type="ECO:0000313" key="3">
    <source>
        <dbReference type="Proteomes" id="UP000291933"/>
    </source>
</evidence>